<proteinExistence type="inferred from homology"/>
<evidence type="ECO:0000256" key="3">
    <source>
        <dbReference type="ARBA" id="ARBA00004964"/>
    </source>
</evidence>
<dbReference type="CDD" id="cd11322">
    <property type="entry name" value="AmyAc_Glg_BE"/>
    <property type="match status" value="1"/>
</dbReference>
<dbReference type="FunFam" id="2.60.40.10:FF:000169">
    <property type="entry name" value="1,4-alpha-glucan branching enzyme GlgB"/>
    <property type="match status" value="1"/>
</dbReference>
<evidence type="ECO:0000256" key="2">
    <source>
        <dbReference type="ARBA" id="ARBA00002953"/>
    </source>
</evidence>
<dbReference type="NCBIfam" id="TIGR01515">
    <property type="entry name" value="branching_enzym"/>
    <property type="match status" value="1"/>
</dbReference>
<dbReference type="Gene3D" id="2.60.40.10">
    <property type="entry name" value="Immunoglobulins"/>
    <property type="match status" value="2"/>
</dbReference>
<dbReference type="InterPro" id="IPR006047">
    <property type="entry name" value="GH13_cat_dom"/>
</dbReference>
<comment type="caution">
    <text evidence="12">The sequence shown here is derived from an EMBL/GenBank/DDBJ whole genome shotgun (WGS) entry which is preliminary data.</text>
</comment>
<sequence length="800" mass="92733">MSAKIYDLMDWAAIDGIVYSEEDNPHAILGPHIIEQGVLIQTFFPNAKQVTVRIINSGSLYLMEMQDEEGFFAVLLPSKTIPSYIYIVEDKDGQTYEVHDAYSFEPQITQKEAMKFNCGLHYKMYEKLGAHRMVIKGIDGVHFAVWAPSALRVSVVGNFNHWDGRCHQMRRLWESGIFELFIPGVKIGDLYKFEIKFKGGMLELKADPYANEAQLRPDTASVVADLECFDWKDEEWISNRNKQKLDNQPLSIYEVHLGSWRRPEDKREFYNYKELAAMIAEYVLEMGYTHIELMPVMEHPSDAYWGYQITGYYAPTSRYGSPTDFMFFMNYMHERGIGVILDWVPAYFPKDSFGLANFDGTCLYEHLDPRQGSHPRFDILIYNYARPQVRNFLIANAVYWVEMYHADGIRIEEAASMLYLDYGKNPGEWLPNIYGGNENLDAIEFLKQLSEVFKVNANGAILIAKESSAWPMVTADTKKNGLGLDYKWNTGWLNDFLGYMRNDPYVRSSHYGELTLSMIYAYSEKFILAFSHDEVVHGKGSMINKMPGNKEKQFANLRAVYGFMYTHPGKKLLFMGQDIGQYTEWSEQSSIEWSILEEKQHITFKNYVKALNHIYRNEPALYELDYKTEGFDWINNISANENIVVFTRNTKMQEDTLIVICNFVPVLQENYKIGVPFQGKYKEIFSSDCLEYGGENHINRRMKQSRLEECDGRDHSIKVTVPPLGITILKFFLDKHKMSNKKNTKRSNKTKSNLKDRLAAQVILADEKRELEKSILAAKQVEEAQIQTNSIKKIDETDWR</sequence>
<dbReference type="UniPathway" id="UPA00164"/>
<dbReference type="NCBIfam" id="NF003811">
    <property type="entry name" value="PRK05402.1"/>
    <property type="match status" value="1"/>
</dbReference>
<dbReference type="SUPFAM" id="SSF81296">
    <property type="entry name" value="E set domains"/>
    <property type="match status" value="2"/>
</dbReference>
<evidence type="ECO:0000259" key="11">
    <source>
        <dbReference type="SMART" id="SM00642"/>
    </source>
</evidence>
<dbReference type="RefSeq" id="WP_110290295.1">
    <property type="nucleotide sequence ID" value="NZ_QICS01000001.1"/>
</dbReference>
<evidence type="ECO:0000256" key="7">
    <source>
        <dbReference type="ARBA" id="ARBA00022679"/>
    </source>
</evidence>
<evidence type="ECO:0000256" key="4">
    <source>
        <dbReference type="ARBA" id="ARBA00009000"/>
    </source>
</evidence>
<dbReference type="Pfam" id="PF02922">
    <property type="entry name" value="CBM_48"/>
    <property type="match status" value="1"/>
</dbReference>
<dbReference type="FunFam" id="2.60.40.1180:FF:000002">
    <property type="entry name" value="1,4-alpha-glucan branching enzyme GlgB"/>
    <property type="match status" value="1"/>
</dbReference>
<accession>A0A318ESX2</accession>
<dbReference type="Pfam" id="PF00128">
    <property type="entry name" value="Alpha-amylase"/>
    <property type="match status" value="1"/>
</dbReference>
<dbReference type="NCBIfam" id="NF008967">
    <property type="entry name" value="PRK12313.1"/>
    <property type="match status" value="1"/>
</dbReference>
<keyword evidence="9 10" id="KW-0119">Carbohydrate metabolism</keyword>
<dbReference type="InterPro" id="IPR044143">
    <property type="entry name" value="GlgB_N_E_set_prok"/>
</dbReference>
<keyword evidence="5 10" id="KW-0321">Glycogen metabolism</keyword>
<dbReference type="SUPFAM" id="SSF51011">
    <property type="entry name" value="Glycosyl hydrolase domain"/>
    <property type="match status" value="1"/>
</dbReference>
<dbReference type="GO" id="GO:0003844">
    <property type="term" value="F:1,4-alpha-glucan branching enzyme activity"/>
    <property type="evidence" value="ECO:0007669"/>
    <property type="project" value="UniProtKB-UniRule"/>
</dbReference>
<dbReference type="Proteomes" id="UP000247523">
    <property type="component" value="Unassembled WGS sequence"/>
</dbReference>
<dbReference type="Pfam" id="PF02806">
    <property type="entry name" value="Alpha-amylase_C"/>
    <property type="match status" value="1"/>
</dbReference>
<keyword evidence="8 10" id="KW-0320">Glycogen biosynthesis</keyword>
<dbReference type="CDD" id="cd02855">
    <property type="entry name" value="E_set_GBE_prok_N"/>
    <property type="match status" value="1"/>
</dbReference>
<organism evidence="12 13">
    <name type="scientific">Lachnotalea glycerini</name>
    <dbReference type="NCBI Taxonomy" id="1763509"/>
    <lineage>
        <taxon>Bacteria</taxon>
        <taxon>Bacillati</taxon>
        <taxon>Bacillota</taxon>
        <taxon>Clostridia</taxon>
        <taxon>Lachnospirales</taxon>
        <taxon>Lachnospiraceae</taxon>
        <taxon>Lachnotalea</taxon>
    </lineage>
</organism>
<evidence type="ECO:0000256" key="8">
    <source>
        <dbReference type="ARBA" id="ARBA00023056"/>
    </source>
</evidence>
<gene>
    <name evidence="10" type="primary">glgB</name>
    <name evidence="12" type="ORF">C8E03_101698</name>
</gene>
<evidence type="ECO:0000256" key="9">
    <source>
        <dbReference type="ARBA" id="ARBA00023277"/>
    </source>
</evidence>
<reference evidence="12 13" key="1">
    <citation type="submission" date="2018-05" db="EMBL/GenBank/DDBJ databases">
        <title>Genomic Encyclopedia of Type Strains, Phase IV (KMG-IV): sequencing the most valuable type-strain genomes for metagenomic binning, comparative biology and taxonomic classification.</title>
        <authorList>
            <person name="Goeker M."/>
        </authorList>
    </citation>
    <scope>NUCLEOTIDE SEQUENCE [LARGE SCALE GENOMIC DNA]</scope>
    <source>
        <strain evidence="12 13">DSM 28816</strain>
    </source>
</reference>
<dbReference type="GO" id="GO:0005978">
    <property type="term" value="P:glycogen biosynthetic process"/>
    <property type="evidence" value="ECO:0007669"/>
    <property type="project" value="UniProtKB-UniRule"/>
</dbReference>
<dbReference type="InterPro" id="IPR054169">
    <property type="entry name" value="GlgB_N"/>
</dbReference>
<dbReference type="GO" id="GO:0005829">
    <property type="term" value="C:cytosol"/>
    <property type="evidence" value="ECO:0007669"/>
    <property type="project" value="TreeGrafter"/>
</dbReference>
<dbReference type="InterPro" id="IPR037439">
    <property type="entry name" value="Branching_enzy"/>
</dbReference>
<keyword evidence="7 10" id="KW-0808">Transferase</keyword>
<dbReference type="PANTHER" id="PTHR43651">
    <property type="entry name" value="1,4-ALPHA-GLUCAN-BRANCHING ENZYME"/>
    <property type="match status" value="1"/>
</dbReference>
<dbReference type="InterPro" id="IPR013780">
    <property type="entry name" value="Glyco_hydro_b"/>
</dbReference>
<dbReference type="HAMAP" id="MF_00685">
    <property type="entry name" value="GlgB"/>
    <property type="match status" value="1"/>
</dbReference>
<dbReference type="PIRSF" id="PIRSF000463">
    <property type="entry name" value="GlgB"/>
    <property type="match status" value="1"/>
</dbReference>
<dbReference type="InterPro" id="IPR004193">
    <property type="entry name" value="Glyco_hydro_13_N"/>
</dbReference>
<evidence type="ECO:0000256" key="1">
    <source>
        <dbReference type="ARBA" id="ARBA00000826"/>
    </source>
</evidence>
<comment type="catalytic activity">
    <reaction evidence="1 10">
        <text>Transfers a segment of a (1-&gt;4)-alpha-D-glucan chain to a primary hydroxy group in a similar glucan chain.</text>
        <dbReference type="EC" id="2.4.1.18"/>
    </reaction>
</comment>
<keyword evidence="6 10" id="KW-0328">Glycosyltransferase</keyword>
<dbReference type="InterPro" id="IPR013783">
    <property type="entry name" value="Ig-like_fold"/>
</dbReference>
<dbReference type="Pfam" id="PF22019">
    <property type="entry name" value="GlgB_N"/>
    <property type="match status" value="1"/>
</dbReference>
<protein>
    <recommendedName>
        <fullName evidence="10">1,4-alpha-glucan branching enzyme GlgB</fullName>
        <ecNumber evidence="10">2.4.1.18</ecNumber>
    </recommendedName>
    <alternativeName>
        <fullName evidence="10">1,4-alpha-D-glucan:1,4-alpha-D-glucan 6-glucosyl-transferase</fullName>
    </alternativeName>
    <alternativeName>
        <fullName evidence="10">Alpha-(1-&gt;4)-glucan branching enzyme</fullName>
    </alternativeName>
    <alternativeName>
        <fullName evidence="10">Glycogen branching enzyme</fullName>
        <shortName evidence="10">BE</shortName>
    </alternativeName>
</protein>
<dbReference type="GO" id="GO:0043169">
    <property type="term" value="F:cation binding"/>
    <property type="evidence" value="ECO:0007669"/>
    <property type="project" value="InterPro"/>
</dbReference>
<dbReference type="EC" id="2.4.1.18" evidence="10"/>
<evidence type="ECO:0000256" key="6">
    <source>
        <dbReference type="ARBA" id="ARBA00022676"/>
    </source>
</evidence>
<dbReference type="FunFam" id="3.20.20.80:FF:000003">
    <property type="entry name" value="1,4-alpha-glucan branching enzyme GlgB"/>
    <property type="match status" value="1"/>
</dbReference>
<dbReference type="AlphaFoldDB" id="A0A318ESX2"/>
<dbReference type="PANTHER" id="PTHR43651:SF3">
    <property type="entry name" value="1,4-ALPHA-GLUCAN-BRANCHING ENZYME"/>
    <property type="match status" value="1"/>
</dbReference>
<dbReference type="InterPro" id="IPR017853">
    <property type="entry name" value="GH"/>
</dbReference>
<evidence type="ECO:0000256" key="5">
    <source>
        <dbReference type="ARBA" id="ARBA00022600"/>
    </source>
</evidence>
<evidence type="ECO:0000313" key="12">
    <source>
        <dbReference type="EMBL" id="PXV96065.1"/>
    </source>
</evidence>
<dbReference type="InterPro" id="IPR006048">
    <property type="entry name" value="A-amylase/branching_C"/>
</dbReference>
<dbReference type="EMBL" id="QICS01000001">
    <property type="protein sequence ID" value="PXV96065.1"/>
    <property type="molecule type" value="Genomic_DNA"/>
</dbReference>
<comment type="pathway">
    <text evidence="3 10">Glycan biosynthesis; glycogen biosynthesis.</text>
</comment>
<dbReference type="SMART" id="SM00642">
    <property type="entry name" value="Aamy"/>
    <property type="match status" value="1"/>
</dbReference>
<dbReference type="GO" id="GO:0004553">
    <property type="term" value="F:hydrolase activity, hydrolyzing O-glycosyl compounds"/>
    <property type="evidence" value="ECO:0007669"/>
    <property type="project" value="InterPro"/>
</dbReference>
<dbReference type="InterPro" id="IPR014756">
    <property type="entry name" value="Ig_E-set"/>
</dbReference>
<comment type="caution">
    <text evidence="10">Lacks conserved residue(s) required for the propagation of feature annotation.</text>
</comment>
<evidence type="ECO:0000256" key="10">
    <source>
        <dbReference type="HAMAP-Rule" id="MF_00685"/>
    </source>
</evidence>
<feature type="domain" description="Glycosyl hydrolase family 13 catalytic" evidence="11">
    <location>
        <begin position="254"/>
        <end position="615"/>
    </location>
</feature>
<evidence type="ECO:0000313" key="13">
    <source>
        <dbReference type="Proteomes" id="UP000247523"/>
    </source>
</evidence>
<name>A0A318ESX2_9FIRM</name>
<dbReference type="InterPro" id="IPR006407">
    <property type="entry name" value="GlgB"/>
</dbReference>
<dbReference type="Gene3D" id="3.20.20.80">
    <property type="entry name" value="Glycosidases"/>
    <property type="match status" value="1"/>
</dbReference>
<dbReference type="Gene3D" id="2.60.40.1180">
    <property type="entry name" value="Golgi alpha-mannosidase II"/>
    <property type="match status" value="1"/>
</dbReference>
<dbReference type="SUPFAM" id="SSF51445">
    <property type="entry name" value="(Trans)glycosidases"/>
    <property type="match status" value="1"/>
</dbReference>
<comment type="function">
    <text evidence="2 10">Catalyzes the formation of the alpha-1,6-glucosidic linkages in glycogen by scission of a 1,4-alpha-linked oligosaccharide from growing alpha-1,4-glucan chains and the subsequent attachment of the oligosaccharide to the alpha-1,6 position.</text>
</comment>
<comment type="subunit">
    <text evidence="10">Monomer.</text>
</comment>
<comment type="similarity">
    <text evidence="4 10">Belongs to the glycosyl hydrolase 13 family. GlgB subfamily.</text>
</comment>